<evidence type="ECO:0000313" key="2">
    <source>
        <dbReference type="Proteomes" id="UP000030021"/>
    </source>
</evidence>
<dbReference type="AlphaFoldDB" id="A0A0A0HLX7"/>
<dbReference type="OrthoDB" id="8045268at2"/>
<protein>
    <submittedName>
        <fullName evidence="1">Uncharacterized protein</fullName>
    </submittedName>
</protein>
<evidence type="ECO:0000313" key="1">
    <source>
        <dbReference type="EMBL" id="KGM88822.1"/>
    </source>
</evidence>
<sequence>MRQLLWITLLGSLSAPVEAQNAVLDRAYGINKLDGFWRATLGREAPDTAAFAMFETAAAVPEPVREPAVDFGVPIIGEVVGETAPGTGGQGARLAFPVIPLREEEAGPLMRRLAWAELYLTRVGYYAEDQEDPSEMVAALAARQKAAALEAYLITARLYFAAPDLTEKCTRLTRMAALEDSALDTSVEVTPAEGWAVLEPLRAAAAERLGGSALSDLVCAFEPVRGRAETVRLIEVRVRERIALEARAKVEDSLTLLNAAAEEFQSLVNAMDVEILTAEILELERVFGNAAANIRLVQNDQLKAEETISELEAVDLSALNQPGEMSEYQAAQGQMAAMVALMDGVLTELAALAELRPDDGLADCRGLGSVYDALDMNRDSFVLTTEIEGPYVACLARARALVEAGTSPSLETELMAELARHVGQISANLLEELQ</sequence>
<organism evidence="1 2">
    <name type="scientific">Roseovarius mucosus DSM 17069</name>
    <dbReference type="NCBI Taxonomy" id="1288298"/>
    <lineage>
        <taxon>Bacteria</taxon>
        <taxon>Pseudomonadati</taxon>
        <taxon>Pseudomonadota</taxon>
        <taxon>Alphaproteobacteria</taxon>
        <taxon>Rhodobacterales</taxon>
        <taxon>Roseobacteraceae</taxon>
        <taxon>Roseovarius</taxon>
    </lineage>
</organism>
<comment type="caution">
    <text evidence="1">The sequence shown here is derived from an EMBL/GenBank/DDBJ whole genome shotgun (WGS) entry which is preliminary data.</text>
</comment>
<dbReference type="HOGENOM" id="CLU_631469_0_0_5"/>
<accession>A0A0A0HLX7</accession>
<reference evidence="1 2" key="1">
    <citation type="submission" date="2013-01" db="EMBL/GenBank/DDBJ databases">
        <authorList>
            <person name="Fiebig A."/>
            <person name="Goeker M."/>
            <person name="Klenk H.-P.P."/>
        </authorList>
    </citation>
    <scope>NUCLEOTIDE SEQUENCE [LARGE SCALE GENOMIC DNA]</scope>
    <source>
        <strain evidence="1 2">DSM 17069</strain>
    </source>
</reference>
<dbReference type="eggNOG" id="ENOG5031A50">
    <property type="taxonomic scope" value="Bacteria"/>
</dbReference>
<name>A0A0A0HLX7_9RHOB</name>
<proteinExistence type="predicted"/>
<dbReference type="EMBL" id="AONH01000006">
    <property type="protein sequence ID" value="KGM88822.1"/>
    <property type="molecule type" value="Genomic_DNA"/>
</dbReference>
<gene>
    <name evidence="1" type="ORF">rosmuc_01232</name>
</gene>
<dbReference type="Proteomes" id="UP000030021">
    <property type="component" value="Unassembled WGS sequence"/>
</dbReference>
<dbReference type="RefSeq" id="WP_037270956.1">
    <property type="nucleotide sequence ID" value="NZ_KN293977.1"/>
</dbReference>
<dbReference type="STRING" id="215743.ROSMUCSMR3_01574"/>
<dbReference type="PATRIC" id="fig|1288298.3.peg.1244"/>